<keyword evidence="2" id="KW-0503">Monooxygenase</keyword>
<dbReference type="Gene3D" id="3.30.70.100">
    <property type="match status" value="1"/>
</dbReference>
<dbReference type="SUPFAM" id="SSF54909">
    <property type="entry name" value="Dimeric alpha+beta barrel"/>
    <property type="match status" value="1"/>
</dbReference>
<dbReference type="Pfam" id="PF03992">
    <property type="entry name" value="ABM"/>
    <property type="match status" value="1"/>
</dbReference>
<keyword evidence="3" id="KW-1185">Reference proteome</keyword>
<keyword evidence="2" id="KW-0560">Oxidoreductase</keyword>
<protein>
    <submittedName>
        <fullName evidence="2">Heme-degrading monooxygenase HmoA</fullName>
    </submittedName>
</protein>
<feature type="domain" description="ABM" evidence="1">
    <location>
        <begin position="1"/>
        <end position="76"/>
    </location>
</feature>
<sequence length="108" mass="11318">MVIEIAHFRLAPGKAAAFFEAMVTAAQFLRTAEGYRGHVVGRGVEAPDTASLIVAWRSHADHVDGFEPSEGHDRFLAALEGLYEGEIGVAHIEAGDAAPACIAAGSSE</sequence>
<dbReference type="RefSeq" id="WP_092861389.1">
    <property type="nucleotide sequence ID" value="NZ_FOQH01000007.1"/>
</dbReference>
<evidence type="ECO:0000259" key="1">
    <source>
        <dbReference type="Pfam" id="PF03992"/>
    </source>
</evidence>
<proteinExistence type="predicted"/>
<organism evidence="2 3">
    <name type="scientific">Albimonas pacifica</name>
    <dbReference type="NCBI Taxonomy" id="1114924"/>
    <lineage>
        <taxon>Bacteria</taxon>
        <taxon>Pseudomonadati</taxon>
        <taxon>Pseudomonadota</taxon>
        <taxon>Alphaproteobacteria</taxon>
        <taxon>Rhodobacterales</taxon>
        <taxon>Paracoccaceae</taxon>
        <taxon>Albimonas</taxon>
    </lineage>
</organism>
<accession>A0A1I3IZQ7</accession>
<name>A0A1I3IZQ7_9RHOB</name>
<dbReference type="InterPro" id="IPR007138">
    <property type="entry name" value="ABM_dom"/>
</dbReference>
<dbReference type="Proteomes" id="UP000199377">
    <property type="component" value="Unassembled WGS sequence"/>
</dbReference>
<reference evidence="2 3" key="1">
    <citation type="submission" date="2016-10" db="EMBL/GenBank/DDBJ databases">
        <authorList>
            <person name="de Groot N.N."/>
        </authorList>
    </citation>
    <scope>NUCLEOTIDE SEQUENCE [LARGE SCALE GENOMIC DNA]</scope>
    <source>
        <strain evidence="2 3">CGMCC 1.11030</strain>
    </source>
</reference>
<dbReference type="STRING" id="1114924.SAMN05216258_107291"/>
<dbReference type="OrthoDB" id="9798157at2"/>
<dbReference type="GO" id="GO:0004497">
    <property type="term" value="F:monooxygenase activity"/>
    <property type="evidence" value="ECO:0007669"/>
    <property type="project" value="UniProtKB-KW"/>
</dbReference>
<gene>
    <name evidence="2" type="ORF">SAMN05216258_107291</name>
</gene>
<dbReference type="EMBL" id="FOQH01000007">
    <property type="protein sequence ID" value="SFI53248.1"/>
    <property type="molecule type" value="Genomic_DNA"/>
</dbReference>
<evidence type="ECO:0000313" key="3">
    <source>
        <dbReference type="Proteomes" id="UP000199377"/>
    </source>
</evidence>
<dbReference type="AlphaFoldDB" id="A0A1I3IZQ7"/>
<evidence type="ECO:0000313" key="2">
    <source>
        <dbReference type="EMBL" id="SFI53248.1"/>
    </source>
</evidence>
<dbReference type="InterPro" id="IPR011008">
    <property type="entry name" value="Dimeric_a/b-barrel"/>
</dbReference>